<reference evidence="6 7" key="1">
    <citation type="submission" date="2015-09" db="EMBL/GenBank/DDBJ databases">
        <title>Draft genome of the scarab beetle Oryctes borbonicus.</title>
        <authorList>
            <person name="Meyer J.M."/>
            <person name="Markov G.V."/>
            <person name="Baskaran P."/>
            <person name="Herrmann M."/>
            <person name="Sommer R.J."/>
            <person name="Roedelsperger C."/>
        </authorList>
    </citation>
    <scope>NUCLEOTIDE SEQUENCE [LARGE SCALE GENOMIC DNA]</scope>
    <source>
        <strain evidence="6">OB123</strain>
        <tissue evidence="6">Whole animal</tissue>
    </source>
</reference>
<evidence type="ECO:0000256" key="4">
    <source>
        <dbReference type="PROSITE-ProRule" id="PRU00124"/>
    </source>
</evidence>
<keyword evidence="2 4" id="KW-1015">Disulfide bond</keyword>
<dbReference type="PROSITE" id="PS01180">
    <property type="entry name" value="CUB"/>
    <property type="match status" value="1"/>
</dbReference>
<feature type="disulfide bond" evidence="4">
    <location>
        <begin position="162"/>
        <end position="177"/>
    </location>
</feature>
<evidence type="ECO:0000256" key="2">
    <source>
        <dbReference type="ARBA" id="ARBA00023157"/>
    </source>
</evidence>
<dbReference type="SUPFAM" id="SSF49854">
    <property type="entry name" value="Spermadhesin, CUB domain"/>
    <property type="match status" value="1"/>
</dbReference>
<dbReference type="AlphaFoldDB" id="A0A0T6BAC5"/>
<evidence type="ECO:0000256" key="1">
    <source>
        <dbReference type="ARBA" id="ARBA00022737"/>
    </source>
</evidence>
<protein>
    <submittedName>
        <fullName evidence="6">CUB domain-containing protein</fullName>
    </submittedName>
</protein>
<sequence length="188" mass="21442">MTGVLFVTASIPEKLPCQINMTGEQGFVNNSNIDEKILAFSRQYNMPVECLWMITVKEGWKIQLAFKKFSLSKPNECDKNFLDVFSTKTDLTHREKNFCGSIADTVTSKSNIMYIRFFATPVANASCFQALFTAYRENTKTECEKGEFNCDDTTCISITLKCNGQDNCRYRWDEDDCGQTCLSIRTDN</sequence>
<dbReference type="Gene3D" id="4.10.400.10">
    <property type="entry name" value="Low-density Lipoprotein Receptor"/>
    <property type="match status" value="1"/>
</dbReference>
<dbReference type="PANTHER" id="PTHR24251">
    <property type="entry name" value="OVOCHYMASE-RELATED"/>
    <property type="match status" value="1"/>
</dbReference>
<keyword evidence="7" id="KW-1185">Reference proteome</keyword>
<feature type="domain" description="CUB" evidence="5">
    <location>
        <begin position="17"/>
        <end position="135"/>
    </location>
</feature>
<feature type="disulfide bond" evidence="4">
    <location>
        <begin position="143"/>
        <end position="155"/>
    </location>
</feature>
<evidence type="ECO:0000313" key="6">
    <source>
        <dbReference type="EMBL" id="KRT84239.1"/>
    </source>
</evidence>
<gene>
    <name evidence="6" type="ORF">AMK59_2632</name>
</gene>
<proteinExistence type="predicted"/>
<dbReference type="InterPro" id="IPR035914">
    <property type="entry name" value="Sperma_CUB_dom_sf"/>
</dbReference>
<dbReference type="PANTHER" id="PTHR24251:SF28">
    <property type="entry name" value="NEUROPILIN AND TOLLOID-LIKE, ISOFORM B"/>
    <property type="match status" value="1"/>
</dbReference>
<dbReference type="PROSITE" id="PS01209">
    <property type="entry name" value="LDLRA_1"/>
    <property type="match status" value="1"/>
</dbReference>
<dbReference type="Proteomes" id="UP000051574">
    <property type="component" value="Unassembled WGS sequence"/>
</dbReference>
<evidence type="ECO:0000256" key="3">
    <source>
        <dbReference type="PROSITE-ProRule" id="PRU00059"/>
    </source>
</evidence>
<dbReference type="InterPro" id="IPR023415">
    <property type="entry name" value="LDLR_class-A_CS"/>
</dbReference>
<comment type="caution">
    <text evidence="3">Lacks conserved residue(s) required for the propagation of feature annotation.</text>
</comment>
<evidence type="ECO:0000313" key="7">
    <source>
        <dbReference type="Proteomes" id="UP000051574"/>
    </source>
</evidence>
<keyword evidence="1" id="KW-0677">Repeat</keyword>
<dbReference type="Pfam" id="PF00431">
    <property type="entry name" value="CUB"/>
    <property type="match status" value="1"/>
</dbReference>
<dbReference type="SMART" id="SM00192">
    <property type="entry name" value="LDLa"/>
    <property type="match status" value="1"/>
</dbReference>
<dbReference type="CDD" id="cd00112">
    <property type="entry name" value="LDLa"/>
    <property type="match status" value="1"/>
</dbReference>
<dbReference type="InterPro" id="IPR036055">
    <property type="entry name" value="LDL_receptor-like_sf"/>
</dbReference>
<dbReference type="PROSITE" id="PS50068">
    <property type="entry name" value="LDLRA_2"/>
    <property type="match status" value="1"/>
</dbReference>
<dbReference type="EMBL" id="LJIG01002701">
    <property type="protein sequence ID" value="KRT84239.1"/>
    <property type="molecule type" value="Genomic_DNA"/>
</dbReference>
<organism evidence="6 7">
    <name type="scientific">Oryctes borbonicus</name>
    <dbReference type="NCBI Taxonomy" id="1629725"/>
    <lineage>
        <taxon>Eukaryota</taxon>
        <taxon>Metazoa</taxon>
        <taxon>Ecdysozoa</taxon>
        <taxon>Arthropoda</taxon>
        <taxon>Hexapoda</taxon>
        <taxon>Insecta</taxon>
        <taxon>Pterygota</taxon>
        <taxon>Neoptera</taxon>
        <taxon>Endopterygota</taxon>
        <taxon>Coleoptera</taxon>
        <taxon>Polyphaga</taxon>
        <taxon>Scarabaeiformia</taxon>
        <taxon>Scarabaeidae</taxon>
        <taxon>Dynastinae</taxon>
        <taxon>Oryctes</taxon>
    </lineage>
</organism>
<dbReference type="InterPro" id="IPR002172">
    <property type="entry name" value="LDrepeatLR_classA_rpt"/>
</dbReference>
<dbReference type="InterPro" id="IPR000859">
    <property type="entry name" value="CUB_dom"/>
</dbReference>
<dbReference type="SMART" id="SM00042">
    <property type="entry name" value="CUB"/>
    <property type="match status" value="1"/>
</dbReference>
<feature type="disulfide bond" evidence="4">
    <location>
        <begin position="150"/>
        <end position="168"/>
    </location>
</feature>
<dbReference type="Pfam" id="PF00057">
    <property type="entry name" value="Ldl_recept_a"/>
    <property type="match status" value="1"/>
</dbReference>
<dbReference type="Gene3D" id="2.60.120.290">
    <property type="entry name" value="Spermadhesin, CUB domain"/>
    <property type="match status" value="1"/>
</dbReference>
<dbReference type="SUPFAM" id="SSF57424">
    <property type="entry name" value="LDL receptor-like module"/>
    <property type="match status" value="1"/>
</dbReference>
<dbReference type="CDD" id="cd00041">
    <property type="entry name" value="CUB"/>
    <property type="match status" value="1"/>
</dbReference>
<dbReference type="OrthoDB" id="9971251at2759"/>
<comment type="caution">
    <text evidence="6">The sequence shown here is derived from an EMBL/GenBank/DDBJ whole genome shotgun (WGS) entry which is preliminary data.</text>
</comment>
<name>A0A0T6BAC5_9SCAR</name>
<accession>A0A0T6BAC5</accession>
<evidence type="ECO:0000259" key="5">
    <source>
        <dbReference type="PROSITE" id="PS01180"/>
    </source>
</evidence>